<protein>
    <submittedName>
        <fullName evidence="9">Variant surface glycoprotein 3533</fullName>
    </submittedName>
</protein>
<evidence type="ECO:0000313" key="9">
    <source>
        <dbReference type="EMBL" id="AGH59563.1"/>
    </source>
</evidence>
<accession>M4STB2</accession>
<dbReference type="GO" id="GO:0005886">
    <property type="term" value="C:plasma membrane"/>
    <property type="evidence" value="ECO:0007669"/>
    <property type="project" value="UniProtKB-SubCell"/>
</dbReference>
<comment type="subcellular location">
    <subcellularLocation>
        <location evidence="2">Cell membrane</location>
        <topology evidence="2">Lipid-anchor</topology>
        <topology evidence="2">GPI-anchor</topology>
    </subcellularLocation>
</comment>
<feature type="non-terminal residue" evidence="9">
    <location>
        <position position="1"/>
    </location>
</feature>
<dbReference type="VEuPathDB" id="TriTrypDB:Tb427_000042600"/>
<keyword evidence="6" id="KW-0325">Glycoprotein</keyword>
<feature type="compositionally biased region" description="Basic and acidic residues" evidence="8">
    <location>
        <begin position="256"/>
        <end position="273"/>
    </location>
</feature>
<dbReference type="SUPFAM" id="SSF118251">
    <property type="entry name" value="Variant surface glycoprotein MITAT 1.2, VSG 221, C-terminal domain"/>
    <property type="match status" value="1"/>
</dbReference>
<evidence type="ECO:0000256" key="8">
    <source>
        <dbReference type="SAM" id="MobiDB-lite"/>
    </source>
</evidence>
<organism evidence="9">
    <name type="scientific">Trypanosoma brucei</name>
    <dbReference type="NCBI Taxonomy" id="5691"/>
    <lineage>
        <taxon>Eukaryota</taxon>
        <taxon>Discoba</taxon>
        <taxon>Euglenozoa</taxon>
        <taxon>Kinetoplastea</taxon>
        <taxon>Metakinetoplastina</taxon>
        <taxon>Trypanosomatida</taxon>
        <taxon>Trypanosomatidae</taxon>
        <taxon>Trypanosoma</taxon>
    </lineage>
</organism>
<proteinExistence type="predicted"/>
<keyword evidence="7" id="KW-0449">Lipoprotein</keyword>
<dbReference type="EMBL" id="KC612132">
    <property type="protein sequence ID" value="AGH59563.1"/>
    <property type="molecule type" value="Genomic_DNA"/>
</dbReference>
<reference evidence="9" key="2">
    <citation type="journal article" date="2014" name="Mol. Biochem. Parasitol.">
        <title>Capturing the variant surface glycoprotein repertoire (the VSGnome) of Trypanosoma brucei Lister 427.</title>
        <authorList>
            <person name="Cross G.A."/>
            <person name="Kim H.S."/>
            <person name="Wickstead B."/>
        </authorList>
    </citation>
    <scope>NUCLEOTIDE SEQUENCE</scope>
    <source>
        <strain evidence="9">Lister 427</strain>
    </source>
</reference>
<sequence length="297" mass="31682">LSHRQSAQPTADENTATGTQLRLEADMKFVDQRLYATLAMACNKGVGPPCNGANSSDKIQAKLTLATTPTTAAGTALSSGNFANIAAGPVLEPPLTNANINSEISDLKNAVKQLQEIKTVADSTLYTSDETLVKFVTRQVFKVEPSEKPPSDKATEIATHIKETYGSTAGDFQTKIWKKVKNTEVSFNSAKAIETKQLSKVTPEAAAASSISVSLANKQNSDGKACPLAQTPDNKMEKCVGKRGASCTGDCELDGDISKPTKQGEGENKEKTETTNTTGRNSVLIKRAHLWFAFLVL</sequence>
<evidence type="ECO:0000256" key="5">
    <source>
        <dbReference type="ARBA" id="ARBA00023136"/>
    </source>
</evidence>
<dbReference type="GO" id="GO:0098552">
    <property type="term" value="C:side of membrane"/>
    <property type="evidence" value="ECO:0007669"/>
    <property type="project" value="UniProtKB-KW"/>
</dbReference>
<evidence type="ECO:0000256" key="6">
    <source>
        <dbReference type="ARBA" id="ARBA00023180"/>
    </source>
</evidence>
<keyword evidence="5" id="KW-0472">Membrane</keyword>
<keyword evidence="3" id="KW-1003">Cell membrane</keyword>
<evidence type="ECO:0000256" key="4">
    <source>
        <dbReference type="ARBA" id="ARBA00022622"/>
    </source>
</evidence>
<comment type="function">
    <text evidence="1">VSG forms a coat on the surface of the parasite. The trypanosome evades the immune response of the host by expressing a series of antigenically distinct VSGs from an estimated 1000 VSG genes.</text>
</comment>
<dbReference type="Gene3D" id="1.10.470.10">
    <property type="entry name" value="Variant Surface Glycoprotein, subunit A, domain 2"/>
    <property type="match status" value="1"/>
</dbReference>
<evidence type="ECO:0000256" key="2">
    <source>
        <dbReference type="ARBA" id="ARBA00004609"/>
    </source>
</evidence>
<dbReference type="InterPro" id="IPR027446">
    <property type="entry name" value="VSG_C_dom_sf"/>
</dbReference>
<evidence type="ECO:0000256" key="1">
    <source>
        <dbReference type="ARBA" id="ARBA00002523"/>
    </source>
</evidence>
<feature type="region of interest" description="Disordered" evidence="8">
    <location>
        <begin position="254"/>
        <end position="277"/>
    </location>
</feature>
<dbReference type="AlphaFoldDB" id="M4STB2"/>
<keyword evidence="4" id="KW-0336">GPI-anchor</keyword>
<dbReference type="SUPFAM" id="SSF58087">
    <property type="entry name" value="Variant surface glycoprotein (N-terminal domain)"/>
    <property type="match status" value="1"/>
</dbReference>
<evidence type="ECO:0000256" key="3">
    <source>
        <dbReference type="ARBA" id="ARBA00022475"/>
    </source>
</evidence>
<reference evidence="9" key="1">
    <citation type="submission" date="2013-02" db="EMBL/GenBank/DDBJ databases">
        <authorList>
            <person name="Cross G.A.M."/>
            <person name="Kim H.-S."/>
            <person name="Wickstead B."/>
        </authorList>
    </citation>
    <scope>NUCLEOTIDE SEQUENCE</scope>
    <source>
        <strain evidence="9">Lister 427</strain>
    </source>
</reference>
<name>M4STB2_9TRYP</name>
<evidence type="ECO:0000256" key="7">
    <source>
        <dbReference type="ARBA" id="ARBA00023288"/>
    </source>
</evidence>